<evidence type="ECO:0000259" key="2">
    <source>
        <dbReference type="Pfam" id="PF12673"/>
    </source>
</evidence>
<evidence type="ECO:0000313" key="3">
    <source>
        <dbReference type="EMBL" id="MSB47336.1"/>
    </source>
</evidence>
<dbReference type="InterPro" id="IPR036779">
    <property type="entry name" value="LysM_dom_sf"/>
</dbReference>
<dbReference type="EMBL" id="WKPO01000001">
    <property type="protein sequence ID" value="MSB47336.1"/>
    <property type="molecule type" value="Genomic_DNA"/>
</dbReference>
<dbReference type="Pfam" id="PF12673">
    <property type="entry name" value="SipL"/>
    <property type="match status" value="2"/>
</dbReference>
<reference evidence="3 4" key="1">
    <citation type="journal article" date="2019" name="Nat. Med.">
        <title>A library of human gut bacterial isolates paired with longitudinal multiomics data enables mechanistic microbiome research.</title>
        <authorList>
            <person name="Poyet M."/>
            <person name="Groussin M."/>
            <person name="Gibbons S.M."/>
            <person name="Avila-Pacheco J."/>
            <person name="Jiang X."/>
            <person name="Kearney S.M."/>
            <person name="Perrotta A.R."/>
            <person name="Berdy B."/>
            <person name="Zhao S."/>
            <person name="Lieberman T.D."/>
            <person name="Swanson P.K."/>
            <person name="Smith M."/>
            <person name="Roesemann S."/>
            <person name="Alexander J.E."/>
            <person name="Rich S.A."/>
            <person name="Livny J."/>
            <person name="Vlamakis H."/>
            <person name="Clish C."/>
            <person name="Bullock K."/>
            <person name="Deik A."/>
            <person name="Scott J."/>
            <person name="Pierce K.A."/>
            <person name="Xavier R.J."/>
            <person name="Alm E.J."/>
        </authorList>
    </citation>
    <scope>NUCLEOTIDE SEQUENCE [LARGE SCALE GENOMIC DNA]</scope>
    <source>
        <strain evidence="3 4">BIOML-A5</strain>
    </source>
</reference>
<evidence type="ECO:0000313" key="4">
    <source>
        <dbReference type="Proteomes" id="UP000429811"/>
    </source>
</evidence>
<dbReference type="InterPro" id="IPR024300">
    <property type="entry name" value="SipL_SPOCS_dom"/>
</dbReference>
<dbReference type="AlphaFoldDB" id="A0A174RF28"/>
<dbReference type="CDD" id="cd00118">
    <property type="entry name" value="LysM"/>
    <property type="match status" value="1"/>
</dbReference>
<feature type="domain" description="SipL SPOCS" evidence="2">
    <location>
        <begin position="203"/>
        <end position="280"/>
    </location>
</feature>
<feature type="domain" description="SipL SPOCS" evidence="2">
    <location>
        <begin position="50"/>
        <end position="130"/>
    </location>
</feature>
<protein>
    <submittedName>
        <fullName evidence="3">DUF3794 domain-containing protein</fullName>
    </submittedName>
</protein>
<organism evidence="3 4">
    <name type="scientific">Flavonifractor plautii</name>
    <name type="common">Fusobacterium plautii</name>
    <dbReference type="NCBI Taxonomy" id="292800"/>
    <lineage>
        <taxon>Bacteria</taxon>
        <taxon>Bacillati</taxon>
        <taxon>Bacillota</taxon>
        <taxon>Clostridia</taxon>
        <taxon>Eubacteriales</taxon>
        <taxon>Oscillospiraceae</taxon>
        <taxon>Flavonifractor</taxon>
    </lineage>
</organism>
<dbReference type="InterPro" id="IPR018392">
    <property type="entry name" value="LysM"/>
</dbReference>
<dbReference type="Proteomes" id="UP000429811">
    <property type="component" value="Unassembled WGS sequence"/>
</dbReference>
<dbReference type="Pfam" id="PF01476">
    <property type="entry name" value="LysM"/>
    <property type="match status" value="1"/>
</dbReference>
<dbReference type="Gene3D" id="3.10.350.10">
    <property type="entry name" value="LysM domain"/>
    <property type="match status" value="1"/>
</dbReference>
<sequence length="521" mass="56771">MKKGCGPYKEWNAMELELDRTQRSGYEAVLDTTVCREETLESIVPDACPDILRICDTEGVVCLRDKVLQDGRVELSGSVRAALLYLPDGEEGIRRMEVELPFSCTLEHPALTPLCRVVALPRVQGADARLINPRKVLVRVDLAFCVQVYAPVEDDICSGVLAPEEAGVQQMSEQCDACTTVCVQEKPFTFSDEISLSGSKPEAEELLKCRAALRCSESKVIGNKLIFKGESQLQMLYRSSAGGLCTAEYELPFSQIMEITGAGEESTCDVYVVLTGLDCALDSGDGRTISVSMGLLAQAVVREERTLQMLTDVYSTAFQLTAESRTYTLGRLVEHGEKELTVREILETGMLAQEVSDAYVTIGAITQSRDGRRVTLTAEANVTVLYLTEDGARTSITRQLQAACPLELPEEASCSCHCGCTAPVFATPTTGGIEVRFPVGFRYTAMTSRTTAAVSAVHMDEGTPRDHSGQPSIVLRMVGNGERLWDIAKSYGTTAQDIMCANALEEDVAPEGQLLLIPRKR</sequence>
<dbReference type="SUPFAM" id="SSF54106">
    <property type="entry name" value="LysM domain"/>
    <property type="match status" value="1"/>
</dbReference>
<feature type="domain" description="LysM" evidence="1">
    <location>
        <begin position="478"/>
        <end position="518"/>
    </location>
</feature>
<accession>A0A174RF28</accession>
<gene>
    <name evidence="3" type="ORF">GKE90_01240</name>
</gene>
<evidence type="ECO:0000259" key="1">
    <source>
        <dbReference type="Pfam" id="PF01476"/>
    </source>
</evidence>
<comment type="caution">
    <text evidence="3">The sequence shown here is derived from an EMBL/GenBank/DDBJ whole genome shotgun (WGS) entry which is preliminary data.</text>
</comment>
<name>A0A174RF28_FLAPL</name>
<dbReference type="OrthoDB" id="9779340at2"/>
<proteinExistence type="predicted"/>